<keyword evidence="2" id="KW-0813">Transport</keyword>
<evidence type="ECO:0000256" key="7">
    <source>
        <dbReference type="SAM" id="Phobius"/>
    </source>
</evidence>
<keyword evidence="10" id="KW-1185">Reference proteome</keyword>
<keyword evidence="6 7" id="KW-0472">Membrane</keyword>
<evidence type="ECO:0000256" key="6">
    <source>
        <dbReference type="ARBA" id="ARBA00023136"/>
    </source>
</evidence>
<comment type="caution">
    <text evidence="9">The sequence shown here is derived from an EMBL/GenBank/DDBJ whole genome shotgun (WGS) entry which is preliminary data.</text>
</comment>
<evidence type="ECO:0000256" key="5">
    <source>
        <dbReference type="ARBA" id="ARBA00022989"/>
    </source>
</evidence>
<name>A0ABN0RD89_9LIST</name>
<dbReference type="InterPro" id="IPR050524">
    <property type="entry name" value="APC_YAT"/>
</dbReference>
<dbReference type="Proteomes" id="UP000019249">
    <property type="component" value="Unassembled WGS sequence"/>
</dbReference>
<dbReference type="Gene3D" id="1.20.1740.10">
    <property type="entry name" value="Amino acid/polyamine transporter I"/>
    <property type="match status" value="1"/>
</dbReference>
<evidence type="ECO:0000256" key="4">
    <source>
        <dbReference type="ARBA" id="ARBA00022970"/>
    </source>
</evidence>
<comment type="subcellular location">
    <subcellularLocation>
        <location evidence="1">Membrane</location>
        <topology evidence="1">Multi-pass membrane protein</topology>
    </subcellularLocation>
</comment>
<feature type="transmembrane region" description="Helical" evidence="7">
    <location>
        <begin position="72"/>
        <end position="98"/>
    </location>
</feature>
<evidence type="ECO:0000256" key="2">
    <source>
        <dbReference type="ARBA" id="ARBA00022448"/>
    </source>
</evidence>
<evidence type="ECO:0000313" key="10">
    <source>
        <dbReference type="Proteomes" id="UP000019249"/>
    </source>
</evidence>
<protein>
    <submittedName>
        <fullName evidence="9">Lysine-specific permease</fullName>
    </submittedName>
</protein>
<reference evidence="9 10" key="1">
    <citation type="journal article" date="2014" name="Int. J. Syst. Evol. Microbiol.">
        <title>Listeria floridensis sp. nov., Listeria aquatica sp. nov., Listeria cornellensis sp. nov., Listeria riparia sp. nov. and Listeria grandensis sp. nov., from agricultural and natural environments.</title>
        <authorList>
            <person name="den Bakker H.C."/>
            <person name="Warchocki S."/>
            <person name="Wright E.M."/>
            <person name="Allred A.F."/>
            <person name="Ahlstrom C."/>
            <person name="Manuel C.S."/>
            <person name="Stasiewicz M.J."/>
            <person name="Burrell A."/>
            <person name="Roof S."/>
            <person name="Strawn L."/>
            <person name="Fortes E.D."/>
            <person name="Nightingale K.K."/>
            <person name="Kephart D."/>
            <person name="Wiedmann M."/>
        </authorList>
    </citation>
    <scope>NUCLEOTIDE SEQUENCE [LARGE SCALE GENOMIC DNA]</scope>
    <source>
        <strain evidence="9 10">FSL S10-1187</strain>
    </source>
</reference>
<evidence type="ECO:0000259" key="8">
    <source>
        <dbReference type="Pfam" id="PF00324"/>
    </source>
</evidence>
<keyword evidence="5 7" id="KW-1133">Transmembrane helix</keyword>
<feature type="domain" description="Amino acid permease/ SLC12A" evidence="8">
    <location>
        <begin position="1"/>
        <end position="181"/>
    </location>
</feature>
<dbReference type="Pfam" id="PF00324">
    <property type="entry name" value="AA_permease"/>
    <property type="match status" value="1"/>
</dbReference>
<dbReference type="PANTHER" id="PTHR43341:SF1">
    <property type="entry name" value="GENERAL AMINO-ACID PERMEASE GAP1"/>
    <property type="match status" value="1"/>
</dbReference>
<keyword evidence="4" id="KW-0029">Amino-acid transport</keyword>
<dbReference type="PANTHER" id="PTHR43341">
    <property type="entry name" value="AMINO ACID PERMEASE"/>
    <property type="match status" value="1"/>
</dbReference>
<keyword evidence="3 7" id="KW-0812">Transmembrane</keyword>
<evidence type="ECO:0000313" key="9">
    <source>
        <dbReference type="EMBL" id="EUJ28509.1"/>
    </source>
</evidence>
<gene>
    <name evidence="9" type="ORF">MFLO_12236</name>
</gene>
<feature type="transmembrane region" description="Helical" evidence="7">
    <location>
        <begin position="156"/>
        <end position="173"/>
    </location>
</feature>
<proteinExistence type="predicted"/>
<feature type="transmembrane region" description="Helical" evidence="7">
    <location>
        <begin position="45"/>
        <end position="66"/>
    </location>
</feature>
<organism evidence="9 10">
    <name type="scientific">Listeria floridensis FSL S10-1187</name>
    <dbReference type="NCBI Taxonomy" id="1265817"/>
    <lineage>
        <taxon>Bacteria</taxon>
        <taxon>Bacillati</taxon>
        <taxon>Bacillota</taxon>
        <taxon>Bacilli</taxon>
        <taxon>Bacillales</taxon>
        <taxon>Listeriaceae</taxon>
        <taxon>Listeria</taxon>
    </lineage>
</organism>
<evidence type="ECO:0000256" key="1">
    <source>
        <dbReference type="ARBA" id="ARBA00004141"/>
    </source>
</evidence>
<dbReference type="EMBL" id="AODF01000028">
    <property type="protein sequence ID" value="EUJ28509.1"/>
    <property type="molecule type" value="Genomic_DNA"/>
</dbReference>
<dbReference type="InterPro" id="IPR004841">
    <property type="entry name" value="AA-permease/SLC12A_dom"/>
</dbReference>
<accession>A0ABN0RD89</accession>
<evidence type="ECO:0000256" key="3">
    <source>
        <dbReference type="ARBA" id="ARBA00022692"/>
    </source>
</evidence>
<sequence>MNAVILTSVLSAGNSGLYASTRMLWSMAKDRKAPKFLAQVNKRGIPMAALVVTTIVGALTFVTTLSENGTVIYTWLLSASGLTGFIAWVGIAISHYRFRKAFIKQGHDLSELKYRAKFFPFGPILALILCILVIVGQDYQSFLNPELTNPDWWQKIGISYIGLPIFLIFWLSYKLARKTKIVPLDEAKFDHKK</sequence>
<feature type="transmembrane region" description="Helical" evidence="7">
    <location>
        <begin position="118"/>
        <end position="136"/>
    </location>
</feature>
<feature type="transmembrane region" description="Helical" evidence="7">
    <location>
        <begin position="6"/>
        <end position="25"/>
    </location>
</feature>